<accession>A0ABV0EUX5</accession>
<feature type="transmembrane region" description="Helical" evidence="1">
    <location>
        <begin position="45"/>
        <end position="66"/>
    </location>
</feature>
<keyword evidence="1" id="KW-0812">Transmembrane</keyword>
<sequence>MISFLVILMLLYFIKEQFSYGSVNKVTYYFLPLFSLLQVAFHFHYSRNNLVVLLFCFLTGSLVGYYQAKHAKIRQHLIPVYVYFEENGQKKNIYKNQVAVRGGTHYLIGWCLIFIIQLAIQLILTATKVQLGSTLYEELLEDLFSIYRLQDFEKGAQNWFTWSLYGFSSLSYLLYLCKRNVAVKEILFHTNKEIIE</sequence>
<keyword evidence="3" id="KW-1185">Reference proteome</keyword>
<keyword evidence="1" id="KW-1133">Transmembrane helix</keyword>
<dbReference type="RefSeq" id="WP_207704032.1">
    <property type="nucleotide sequence ID" value="NZ_JAFREL020000004.1"/>
</dbReference>
<comment type="caution">
    <text evidence="2">The sequence shown here is derived from an EMBL/GenBank/DDBJ whole genome shotgun (WGS) entry which is preliminary data.</text>
</comment>
<protein>
    <recommendedName>
        <fullName evidence="4">Hydrophobic protein</fullName>
    </recommendedName>
</protein>
<evidence type="ECO:0000313" key="2">
    <source>
        <dbReference type="EMBL" id="MEO1772457.1"/>
    </source>
</evidence>
<gene>
    <name evidence="2" type="ORF">JZO67_004439</name>
</gene>
<feature type="transmembrane region" description="Helical" evidence="1">
    <location>
        <begin position="105"/>
        <end position="124"/>
    </location>
</feature>
<keyword evidence="1" id="KW-0472">Membrane</keyword>
<reference evidence="2 3" key="1">
    <citation type="submission" date="2024-02" db="EMBL/GenBank/DDBJ databases">
        <title>The Genome Sequence of Enterococcus sp. DIV0159.</title>
        <authorList>
            <person name="Earl A."/>
            <person name="Manson A."/>
            <person name="Gilmore M."/>
            <person name="Sanders J."/>
            <person name="Shea T."/>
            <person name="Howe W."/>
            <person name="Livny J."/>
            <person name="Cuomo C."/>
            <person name="Neafsey D."/>
            <person name="Birren B."/>
        </authorList>
    </citation>
    <scope>NUCLEOTIDE SEQUENCE [LARGE SCALE GENOMIC DNA]</scope>
    <source>
        <strain evidence="2 3">665A</strain>
    </source>
</reference>
<evidence type="ECO:0000313" key="3">
    <source>
        <dbReference type="Proteomes" id="UP000664357"/>
    </source>
</evidence>
<organism evidence="2 3">
    <name type="scientific">Candidatus Enterococcus ferrettii</name>
    <dbReference type="NCBI Taxonomy" id="2815324"/>
    <lineage>
        <taxon>Bacteria</taxon>
        <taxon>Bacillati</taxon>
        <taxon>Bacillota</taxon>
        <taxon>Bacilli</taxon>
        <taxon>Lactobacillales</taxon>
        <taxon>Enterococcaceae</taxon>
        <taxon>Enterococcus</taxon>
    </lineage>
</organism>
<proteinExistence type="predicted"/>
<dbReference type="EMBL" id="JAFREL020000004">
    <property type="protein sequence ID" value="MEO1772457.1"/>
    <property type="molecule type" value="Genomic_DNA"/>
</dbReference>
<evidence type="ECO:0000256" key="1">
    <source>
        <dbReference type="SAM" id="Phobius"/>
    </source>
</evidence>
<feature type="transmembrane region" description="Helical" evidence="1">
    <location>
        <begin position="159"/>
        <end position="177"/>
    </location>
</feature>
<evidence type="ECO:0008006" key="4">
    <source>
        <dbReference type="Google" id="ProtNLM"/>
    </source>
</evidence>
<dbReference type="Proteomes" id="UP000664357">
    <property type="component" value="Unassembled WGS sequence"/>
</dbReference>
<name>A0ABV0EUX5_9ENTE</name>